<evidence type="ECO:0000313" key="2">
    <source>
        <dbReference type="Proteomes" id="UP000216035"/>
    </source>
</evidence>
<sequence length="75" mass="8871">MSKIVFYNNALPKKDSKIEQAPQKKVEQHAEEGFWKSYRRFHNEGKVWNHKRGHRVCVSVGLSLRRNVHGTCQHE</sequence>
<name>A0A255ZTV3_9FLAO</name>
<dbReference type="AlphaFoldDB" id="A0A255ZTV3"/>
<reference evidence="1 2" key="1">
    <citation type="submission" date="2017-07" db="EMBL/GenBank/DDBJ databases">
        <title>Flavobacterium cyanobacteriorum sp. nov., isolated from cyanobacterial aggregates in a eutrophic lake.</title>
        <authorList>
            <person name="Cai H."/>
        </authorList>
    </citation>
    <scope>NUCLEOTIDE SEQUENCE [LARGE SCALE GENOMIC DNA]</scope>
    <source>
        <strain evidence="1 2">TH167</strain>
    </source>
</reference>
<protein>
    <submittedName>
        <fullName evidence="1">Uncharacterized protein</fullName>
    </submittedName>
</protein>
<proteinExistence type="predicted"/>
<dbReference type="Proteomes" id="UP000216035">
    <property type="component" value="Unassembled WGS sequence"/>
</dbReference>
<organism evidence="1 2">
    <name type="scientific">Flavobacterium aurantiibacter</name>
    <dbReference type="NCBI Taxonomy" id="2023067"/>
    <lineage>
        <taxon>Bacteria</taxon>
        <taxon>Pseudomonadati</taxon>
        <taxon>Bacteroidota</taxon>
        <taxon>Flavobacteriia</taxon>
        <taxon>Flavobacteriales</taxon>
        <taxon>Flavobacteriaceae</taxon>
        <taxon>Flavobacterium</taxon>
    </lineage>
</organism>
<keyword evidence="2" id="KW-1185">Reference proteome</keyword>
<dbReference type="EMBL" id="NOXX01000188">
    <property type="protein sequence ID" value="OYQ44866.1"/>
    <property type="molecule type" value="Genomic_DNA"/>
</dbReference>
<accession>A0A255ZTV3</accession>
<evidence type="ECO:0000313" key="1">
    <source>
        <dbReference type="EMBL" id="OYQ44866.1"/>
    </source>
</evidence>
<comment type="caution">
    <text evidence="1">The sequence shown here is derived from an EMBL/GenBank/DDBJ whole genome shotgun (WGS) entry which is preliminary data.</text>
</comment>
<gene>
    <name evidence="1" type="ORF">CHX27_07140</name>
</gene>